<dbReference type="Pfam" id="PF05154">
    <property type="entry name" value="TM2"/>
    <property type="match status" value="1"/>
</dbReference>
<reference evidence="7 8" key="1">
    <citation type="submission" date="2016-10" db="EMBL/GenBank/DDBJ databases">
        <title>Silvanigrella aquatica sp. nov., isolated from a freshwater lake located in the Black Forest, Germany, description of Silvanigrellaceae fam. nov., Silvanigrellales ord. nov., reclassification of the order Bdellovibrionales in the class Oligoflexia, reclassification of the families Bacteriovoracaceae and Halobacteriovoraceae in the new order Bacteriovoracales ord. nov., and reclassification of the family Pseudobacteriovoracaceae in the order Oligoflexiales.</title>
        <authorList>
            <person name="Hahn M.W."/>
            <person name="Schmidt J."/>
            <person name="Koll U."/>
            <person name="Rohde M."/>
            <person name="Verbag S."/>
            <person name="Pitt A."/>
            <person name="Nakai R."/>
            <person name="Naganuma T."/>
            <person name="Lang E."/>
        </authorList>
    </citation>
    <scope>NUCLEOTIDE SEQUENCE [LARGE SCALE GENOMIC DNA]</scope>
    <source>
        <strain evidence="7 8">MWH-Nonnen-W8red</strain>
    </source>
</reference>
<dbReference type="OrthoDB" id="9816361at2"/>
<proteinExistence type="predicted"/>
<feature type="transmembrane region" description="Helical" evidence="5">
    <location>
        <begin position="45"/>
        <end position="64"/>
    </location>
</feature>
<name>A0A1L4D166_9BACT</name>
<accession>A0A1L4D166</accession>
<dbReference type="STRING" id="1915309.AXG55_08565"/>
<keyword evidence="4 5" id="KW-0472">Membrane</keyword>
<keyword evidence="3 5" id="KW-1133">Transmembrane helix</keyword>
<protein>
    <recommendedName>
        <fullName evidence="6">TM2 domain-containing protein</fullName>
    </recommendedName>
</protein>
<dbReference type="Proteomes" id="UP000184731">
    <property type="component" value="Chromosome"/>
</dbReference>
<sequence>MSLKYKNADENFCSDCGQIIKLKAEICPHCGCRKSVNVSCNKNKVVAGVFALLLGGFGGHKFYLGKTGMGILYFIFFWTLIPAIISFIEGIIYLTMTDENFNQKYCL</sequence>
<evidence type="ECO:0000313" key="7">
    <source>
        <dbReference type="EMBL" id="APJ03955.1"/>
    </source>
</evidence>
<evidence type="ECO:0000256" key="1">
    <source>
        <dbReference type="ARBA" id="ARBA00004141"/>
    </source>
</evidence>
<dbReference type="GO" id="GO:0016020">
    <property type="term" value="C:membrane"/>
    <property type="evidence" value="ECO:0007669"/>
    <property type="project" value="UniProtKB-SubCell"/>
</dbReference>
<evidence type="ECO:0000256" key="4">
    <source>
        <dbReference type="ARBA" id="ARBA00023136"/>
    </source>
</evidence>
<dbReference type="InterPro" id="IPR007829">
    <property type="entry name" value="TM2"/>
</dbReference>
<evidence type="ECO:0000256" key="2">
    <source>
        <dbReference type="ARBA" id="ARBA00022692"/>
    </source>
</evidence>
<evidence type="ECO:0000259" key="6">
    <source>
        <dbReference type="Pfam" id="PF05154"/>
    </source>
</evidence>
<keyword evidence="2 5" id="KW-0812">Transmembrane</keyword>
<gene>
    <name evidence="7" type="ORF">AXG55_08565</name>
</gene>
<organism evidence="7 8">
    <name type="scientific">Silvanigrella aquatica</name>
    <dbReference type="NCBI Taxonomy" id="1915309"/>
    <lineage>
        <taxon>Bacteria</taxon>
        <taxon>Pseudomonadati</taxon>
        <taxon>Bdellovibrionota</taxon>
        <taxon>Oligoflexia</taxon>
        <taxon>Silvanigrellales</taxon>
        <taxon>Silvanigrellaceae</taxon>
        <taxon>Silvanigrella</taxon>
    </lineage>
</organism>
<evidence type="ECO:0000256" key="5">
    <source>
        <dbReference type="SAM" id="Phobius"/>
    </source>
</evidence>
<dbReference type="RefSeq" id="WP_148697700.1">
    <property type="nucleotide sequence ID" value="NZ_CP017834.1"/>
</dbReference>
<evidence type="ECO:0000313" key="8">
    <source>
        <dbReference type="Proteomes" id="UP000184731"/>
    </source>
</evidence>
<dbReference type="AlphaFoldDB" id="A0A1L4D166"/>
<comment type="subcellular location">
    <subcellularLocation>
        <location evidence="1">Membrane</location>
        <topology evidence="1">Multi-pass membrane protein</topology>
    </subcellularLocation>
</comment>
<feature type="transmembrane region" description="Helical" evidence="5">
    <location>
        <begin position="71"/>
        <end position="94"/>
    </location>
</feature>
<evidence type="ECO:0000256" key="3">
    <source>
        <dbReference type="ARBA" id="ARBA00022989"/>
    </source>
</evidence>
<dbReference type="KEGG" id="saqi:AXG55_08565"/>
<feature type="domain" description="TM2" evidence="6">
    <location>
        <begin position="41"/>
        <end position="91"/>
    </location>
</feature>
<keyword evidence="8" id="KW-1185">Reference proteome</keyword>
<dbReference type="EMBL" id="CP017834">
    <property type="protein sequence ID" value="APJ03955.1"/>
    <property type="molecule type" value="Genomic_DNA"/>
</dbReference>